<keyword evidence="1" id="KW-1133">Transmembrane helix</keyword>
<evidence type="ECO:0000313" key="2">
    <source>
        <dbReference type="EMBL" id="OSP89714.1"/>
    </source>
</evidence>
<name>A0A1X4JLQ1_9LACO</name>
<feature type="transmembrane region" description="Helical" evidence="1">
    <location>
        <begin position="6"/>
        <end position="27"/>
    </location>
</feature>
<keyword evidence="1" id="KW-0472">Membrane</keyword>
<keyword evidence="1" id="KW-0812">Transmembrane</keyword>
<reference evidence="2 3" key="1">
    <citation type="submission" date="2017-04" db="EMBL/GenBank/DDBJ databases">
        <title>The genome sequence of Weissella cibaria isolated from wild Drosophila.</title>
        <authorList>
            <person name="Ricks N.J."/>
            <person name="Carroll C."/>
            <person name="Walters A."/>
            <person name="Newell P.D."/>
            <person name="Chaston J.M."/>
        </authorList>
    </citation>
    <scope>NUCLEOTIDE SEQUENCE [LARGE SCALE GENOMIC DNA]</scope>
    <source>
        <strain evidence="2 3">DmW_103</strain>
    </source>
</reference>
<comment type="caution">
    <text evidence="2">The sequence shown here is derived from an EMBL/GenBank/DDBJ whole genome shotgun (WGS) entry which is preliminary data.</text>
</comment>
<proteinExistence type="predicted"/>
<evidence type="ECO:0000256" key="1">
    <source>
        <dbReference type="SAM" id="Phobius"/>
    </source>
</evidence>
<dbReference type="RefSeq" id="WP_085638145.1">
    <property type="nucleotide sequence ID" value="NZ_NDXJ01000005.1"/>
</dbReference>
<accession>A0A1X4JLQ1</accession>
<dbReference type="AlphaFoldDB" id="A0A1X4JLQ1"/>
<protein>
    <submittedName>
        <fullName evidence="2">Uncharacterized protein</fullName>
    </submittedName>
</protein>
<dbReference type="Proteomes" id="UP000193588">
    <property type="component" value="Unassembled WGS sequence"/>
</dbReference>
<evidence type="ECO:0000313" key="3">
    <source>
        <dbReference type="Proteomes" id="UP000193588"/>
    </source>
</evidence>
<sequence length="172" mass="19663">MSKKVMGYIVTLVVLAVAVTGGVYYAVVQHNKPLTQEQFANLSIEEQFKRAPSGHYVHLLKNDPTIYRTTWSKEKIKKHLLYTSGHVKTKSDGTSNEKTNLGTSRTFDDSILVDAEKGYGEVGQYYFALTDNYKFNKEIAFDEDYTYNWYFDDLKAAQKDADVSANVTQIYR</sequence>
<gene>
    <name evidence="2" type="ORF">B9D04_04130</name>
</gene>
<dbReference type="EMBL" id="NDXJ01000005">
    <property type="protein sequence ID" value="OSP89714.1"/>
    <property type="molecule type" value="Genomic_DNA"/>
</dbReference>
<organism evidence="2 3">
    <name type="scientific">Weissella cibaria</name>
    <dbReference type="NCBI Taxonomy" id="137591"/>
    <lineage>
        <taxon>Bacteria</taxon>
        <taxon>Bacillati</taxon>
        <taxon>Bacillota</taxon>
        <taxon>Bacilli</taxon>
        <taxon>Lactobacillales</taxon>
        <taxon>Lactobacillaceae</taxon>
        <taxon>Weissella</taxon>
    </lineage>
</organism>